<evidence type="ECO:0000256" key="1">
    <source>
        <dbReference type="SAM" id="Phobius"/>
    </source>
</evidence>
<evidence type="ECO:0000313" key="3">
    <source>
        <dbReference type="Proteomes" id="UP000032266"/>
    </source>
</evidence>
<feature type="transmembrane region" description="Helical" evidence="1">
    <location>
        <begin position="29"/>
        <end position="50"/>
    </location>
</feature>
<organism evidence="2 3">
    <name type="scientific">Gynuella sunshinyii YC6258</name>
    <dbReference type="NCBI Taxonomy" id="1445510"/>
    <lineage>
        <taxon>Bacteria</taxon>
        <taxon>Pseudomonadati</taxon>
        <taxon>Pseudomonadota</taxon>
        <taxon>Gammaproteobacteria</taxon>
        <taxon>Oceanospirillales</taxon>
        <taxon>Saccharospirillaceae</taxon>
        <taxon>Gynuella</taxon>
    </lineage>
</organism>
<keyword evidence="1" id="KW-1133">Transmembrane helix</keyword>
<protein>
    <submittedName>
        <fullName evidence="2">Uncharacterized protein</fullName>
    </submittedName>
</protein>
<dbReference type="EMBL" id="CP007142">
    <property type="protein sequence ID" value="AJQ92106.1"/>
    <property type="molecule type" value="Genomic_DNA"/>
</dbReference>
<reference evidence="2 3" key="1">
    <citation type="submission" date="2014-01" db="EMBL/GenBank/DDBJ databases">
        <title>Full genme sequencing of cellulolytic bacterium Gynuella sunshinyii YC6258T gen. nov., sp. nov.</title>
        <authorList>
            <person name="Khan H."/>
            <person name="Chung E.J."/>
            <person name="Chung Y.R."/>
        </authorList>
    </citation>
    <scope>NUCLEOTIDE SEQUENCE [LARGE SCALE GENOMIC DNA]</scope>
    <source>
        <strain evidence="2 3">YC6258</strain>
    </source>
</reference>
<dbReference type="KEGG" id="gsn:YC6258_00050"/>
<accession>A0A0C5VCX0</accession>
<keyword evidence="3" id="KW-1185">Reference proteome</keyword>
<dbReference type="AlphaFoldDB" id="A0A0C5VCX0"/>
<proteinExistence type="predicted"/>
<evidence type="ECO:0000313" key="2">
    <source>
        <dbReference type="EMBL" id="AJQ92106.1"/>
    </source>
</evidence>
<sequence length="56" mass="6350">METISYLQGKEDKDRYRILKRIVLSKPGAFLFIAYIALFYVLNGILGVLIEKSGIA</sequence>
<dbReference type="HOGENOM" id="CLU_3007918_0_0_6"/>
<name>A0A0C5VCX0_9GAMM</name>
<dbReference type="STRING" id="1445510.YC6258_00050"/>
<dbReference type="Proteomes" id="UP000032266">
    <property type="component" value="Chromosome"/>
</dbReference>
<keyword evidence="1" id="KW-0812">Transmembrane</keyword>
<keyword evidence="1" id="KW-0472">Membrane</keyword>
<gene>
    <name evidence="2" type="ORF">YC6258_00050</name>
</gene>